<evidence type="ECO:0000313" key="2">
    <source>
        <dbReference type="Proteomes" id="UP000006738"/>
    </source>
</evidence>
<dbReference type="KEGG" id="bpl:BURPS1106A_1148"/>
<accession>A3NSV5</accession>
<protein>
    <submittedName>
        <fullName evidence="1">Uncharacterized protein</fullName>
    </submittedName>
</protein>
<dbReference type="AlphaFoldDB" id="A3NSV5"/>
<evidence type="ECO:0000313" key="1">
    <source>
        <dbReference type="EMBL" id="ABN89782.1"/>
    </source>
</evidence>
<dbReference type="Proteomes" id="UP000006738">
    <property type="component" value="Chromosome I"/>
</dbReference>
<name>A3NSV5_BURP0</name>
<gene>
    <name evidence="1" type="ordered locus">BURPS1106A_1148</name>
</gene>
<dbReference type="EMBL" id="CP000572">
    <property type="protein sequence ID" value="ABN89782.1"/>
    <property type="molecule type" value="Genomic_DNA"/>
</dbReference>
<organism evidence="1 2">
    <name type="scientific">Burkholderia pseudomallei (strain 1106a)</name>
    <dbReference type="NCBI Taxonomy" id="357348"/>
    <lineage>
        <taxon>Bacteria</taxon>
        <taxon>Pseudomonadati</taxon>
        <taxon>Pseudomonadota</taxon>
        <taxon>Betaproteobacteria</taxon>
        <taxon>Burkholderiales</taxon>
        <taxon>Burkholderiaceae</taxon>
        <taxon>Burkholderia</taxon>
        <taxon>pseudomallei group</taxon>
    </lineage>
</organism>
<dbReference type="HOGENOM" id="CLU_3077728_0_0_4"/>
<proteinExistence type="predicted"/>
<reference evidence="1 2" key="1">
    <citation type="submission" date="2007-02" db="EMBL/GenBank/DDBJ databases">
        <authorList>
            <person name="DeShazer D."/>
            <person name="Woods D.E."/>
            <person name="Nierman W.C."/>
        </authorList>
    </citation>
    <scope>NUCLEOTIDE SEQUENCE [LARGE SCALE GENOMIC DNA]</scope>
    <source>
        <strain evidence="1 2">1106a</strain>
    </source>
</reference>
<sequence>MDGLLACAFVAGVSTGPADDAAAHAAAAGLFSVRCARVGKRIGAGGRNVPIASDAVMRRFRSDP</sequence>